<proteinExistence type="predicted"/>
<comment type="caution">
    <text evidence="6">The sequence shown here is derived from an EMBL/GenBank/DDBJ whole genome shotgun (WGS) entry which is preliminary data.</text>
</comment>
<evidence type="ECO:0000256" key="2">
    <source>
        <dbReference type="ARBA" id="ARBA00022801"/>
    </source>
</evidence>
<evidence type="ECO:0000313" key="6">
    <source>
        <dbReference type="EMBL" id="TGN38268.1"/>
    </source>
</evidence>
<dbReference type="InterPro" id="IPR029000">
    <property type="entry name" value="Cyclophilin-like_dom_sf"/>
</dbReference>
<dbReference type="RefSeq" id="WP_135819324.1">
    <property type="nucleotide sequence ID" value="NZ_SRPG01000439.1"/>
</dbReference>
<keyword evidence="1" id="KW-0547">Nucleotide-binding</keyword>
<dbReference type="Pfam" id="PF02682">
    <property type="entry name" value="CT_C_D"/>
    <property type="match status" value="1"/>
</dbReference>
<evidence type="ECO:0000259" key="4">
    <source>
        <dbReference type="SMART" id="SM00796"/>
    </source>
</evidence>
<dbReference type="EMBL" id="SRPG01000439">
    <property type="protein sequence ID" value="TGN38268.1"/>
    <property type="molecule type" value="Genomic_DNA"/>
</dbReference>
<dbReference type="PANTHER" id="PTHR43309">
    <property type="entry name" value="5-OXOPROLINASE SUBUNIT C"/>
    <property type="match status" value="1"/>
</dbReference>
<keyword evidence="2" id="KW-0378">Hydrolase</keyword>
<dbReference type="PANTHER" id="PTHR43309:SF3">
    <property type="entry name" value="5-OXOPROLINASE SUBUNIT C"/>
    <property type="match status" value="1"/>
</dbReference>
<keyword evidence="7" id="KW-1185">Reference proteome</keyword>
<evidence type="ECO:0000313" key="7">
    <source>
        <dbReference type="Proteomes" id="UP000297972"/>
    </source>
</evidence>
<dbReference type="OrthoDB" id="9768696at2"/>
<dbReference type="Pfam" id="PF02626">
    <property type="entry name" value="CT_A_B"/>
    <property type="match status" value="1"/>
</dbReference>
<dbReference type="Gene3D" id="2.40.100.10">
    <property type="entry name" value="Cyclophilin-like"/>
    <property type="match status" value="2"/>
</dbReference>
<dbReference type="SUPFAM" id="SSF50891">
    <property type="entry name" value="Cyclophilin-like"/>
    <property type="match status" value="2"/>
</dbReference>
<keyword evidence="3" id="KW-0067">ATP-binding</keyword>
<evidence type="ECO:0000256" key="3">
    <source>
        <dbReference type="ARBA" id="ARBA00022840"/>
    </source>
</evidence>
<dbReference type="Proteomes" id="UP000297972">
    <property type="component" value="Unassembled WGS sequence"/>
</dbReference>
<feature type="domain" description="Carboxyltransferase" evidence="5">
    <location>
        <begin position="244"/>
        <end position="516"/>
    </location>
</feature>
<dbReference type="SUPFAM" id="SSF160467">
    <property type="entry name" value="PH0987 N-terminal domain-like"/>
    <property type="match status" value="1"/>
</dbReference>
<dbReference type="InterPro" id="IPR003778">
    <property type="entry name" value="CT_A_B"/>
</dbReference>
<reference evidence="6 7" key="1">
    <citation type="submission" date="2019-03" db="EMBL/GenBank/DDBJ databases">
        <authorList>
            <person name="Li J."/>
        </authorList>
    </citation>
    <scope>NUCLEOTIDE SEQUENCE [LARGE SCALE GENOMIC DNA]</scope>
    <source>
        <strain evidence="6 7">3058</strain>
    </source>
</reference>
<dbReference type="AlphaFoldDB" id="A0A4Z1C0E5"/>
<gene>
    <name evidence="6" type="ORF">E4L95_21950</name>
</gene>
<feature type="domain" description="Carboxyltransferase" evidence="4">
    <location>
        <begin position="1"/>
        <end position="194"/>
    </location>
</feature>
<sequence length="517" mass="53418">MRVLPVGPRCLLVELADLEATLALFDALAADPLPGVTEIVPAARTLMIRTAPGVAADAGLARAIRARQPAQGTAPAPRATETVEIPVTYDGEDLDEVARLTGLSTTEVIAAHRDALWQVAFCGFAPGFAYMTCEDARFDLPRLSAPRTRIPAGSVALAGRFCGIYPQETPGGWQLIGRSDLPMFDLTRDPPALLRPGVRARFVEGGAKVHPAAVPPKRRAQGLRVVRTAFPILVQDAGRMGQTGQGVSASGGLDQGALRRANRAVGNPPGVAALEITLGPVTLRAEAPLVLALSGAAQAEVAGHPVAPGAAFALDAGDEVRIAAPAKGMRSYLALRGGIKVDPVLGSASTDTLAHIGPPALVAGDALAPAHRPAGAVTDPGPAPDLPAAGDLVTLPVILGPRTDWFAPAMVDRFLAQDWHVTAQSSRVGIRLAGDPITRDGAELPSEGTATGAIQIPHSGQPVLFLADHPLTGGYPVIATLHPDALDMAGQLPPGTRLRFVARAPFAPIAPEDPRVP</sequence>
<dbReference type="SMART" id="SM00797">
    <property type="entry name" value="AHS2"/>
    <property type="match status" value="1"/>
</dbReference>
<dbReference type="GO" id="GO:0016740">
    <property type="term" value="F:transferase activity"/>
    <property type="evidence" value="ECO:0007669"/>
    <property type="project" value="UniProtKB-KW"/>
</dbReference>
<evidence type="ECO:0000259" key="5">
    <source>
        <dbReference type="SMART" id="SM00797"/>
    </source>
</evidence>
<protein>
    <submittedName>
        <fullName evidence="6">Carboxyltransferase domain-containing protein</fullName>
    </submittedName>
</protein>
<evidence type="ECO:0000256" key="1">
    <source>
        <dbReference type="ARBA" id="ARBA00022741"/>
    </source>
</evidence>
<dbReference type="GO" id="GO:0016787">
    <property type="term" value="F:hydrolase activity"/>
    <property type="evidence" value="ECO:0007669"/>
    <property type="project" value="UniProtKB-KW"/>
</dbReference>
<accession>A0A4Z1C0E5</accession>
<dbReference type="InterPro" id="IPR003833">
    <property type="entry name" value="CT_C_D"/>
</dbReference>
<dbReference type="Gene3D" id="3.30.1360.40">
    <property type="match status" value="1"/>
</dbReference>
<dbReference type="GO" id="GO:0005524">
    <property type="term" value="F:ATP binding"/>
    <property type="evidence" value="ECO:0007669"/>
    <property type="project" value="UniProtKB-KW"/>
</dbReference>
<organism evidence="6 7">
    <name type="scientific">Paracoccus liaowanqingii</name>
    <dbReference type="NCBI Taxonomy" id="2560053"/>
    <lineage>
        <taxon>Bacteria</taxon>
        <taxon>Pseudomonadati</taxon>
        <taxon>Pseudomonadota</taxon>
        <taxon>Alphaproteobacteria</taxon>
        <taxon>Rhodobacterales</taxon>
        <taxon>Paracoccaceae</taxon>
        <taxon>Paracoccus</taxon>
    </lineage>
</organism>
<name>A0A4Z1C0E5_9RHOB</name>
<keyword evidence="6" id="KW-0808">Transferase</keyword>
<dbReference type="InterPro" id="IPR052708">
    <property type="entry name" value="PxpC"/>
</dbReference>
<dbReference type="SMART" id="SM00796">
    <property type="entry name" value="AHS1"/>
    <property type="match status" value="1"/>
</dbReference>